<feature type="compositionally biased region" description="Basic and acidic residues" evidence="4">
    <location>
        <begin position="189"/>
        <end position="198"/>
    </location>
</feature>
<name>A0AAD8GIU1_ACIOX</name>
<dbReference type="Pfam" id="PF00011">
    <property type="entry name" value="HSP20"/>
    <property type="match status" value="1"/>
</dbReference>
<dbReference type="CDD" id="cd06481">
    <property type="entry name" value="ACD_HspB9_like"/>
    <property type="match status" value="1"/>
</dbReference>
<evidence type="ECO:0000256" key="2">
    <source>
        <dbReference type="PROSITE-ProRule" id="PRU00285"/>
    </source>
</evidence>
<evidence type="ECO:0000313" key="6">
    <source>
        <dbReference type="EMBL" id="KAK1175102.1"/>
    </source>
</evidence>
<proteinExistence type="inferred from homology"/>
<evidence type="ECO:0000259" key="5">
    <source>
        <dbReference type="PROSITE" id="PS01031"/>
    </source>
</evidence>
<protein>
    <submittedName>
        <fullName evidence="6">Heat shock protein beta-11-like</fullName>
    </submittedName>
</protein>
<dbReference type="GO" id="GO:0009408">
    <property type="term" value="P:response to heat"/>
    <property type="evidence" value="ECO:0007669"/>
    <property type="project" value="TreeGrafter"/>
</dbReference>
<feature type="compositionally biased region" description="Polar residues" evidence="4">
    <location>
        <begin position="179"/>
        <end position="188"/>
    </location>
</feature>
<reference evidence="6" key="1">
    <citation type="submission" date="2022-02" db="EMBL/GenBank/DDBJ databases">
        <title>Atlantic sturgeon de novo genome assembly.</title>
        <authorList>
            <person name="Stock M."/>
            <person name="Klopp C."/>
            <person name="Guiguen Y."/>
            <person name="Cabau C."/>
            <person name="Parinello H."/>
            <person name="Santidrian Yebra-Pimentel E."/>
            <person name="Kuhl H."/>
            <person name="Dirks R.P."/>
            <person name="Guessner J."/>
            <person name="Wuertz S."/>
            <person name="Du K."/>
            <person name="Schartl M."/>
        </authorList>
    </citation>
    <scope>NUCLEOTIDE SEQUENCE</scope>
    <source>
        <strain evidence="6">STURGEONOMICS-FGT-2020</strain>
        <tissue evidence="6">Whole blood</tissue>
    </source>
</reference>
<dbReference type="GO" id="GO:0051082">
    <property type="term" value="F:unfolded protein binding"/>
    <property type="evidence" value="ECO:0007669"/>
    <property type="project" value="TreeGrafter"/>
</dbReference>
<feature type="region of interest" description="Disordered" evidence="4">
    <location>
        <begin position="179"/>
        <end position="198"/>
    </location>
</feature>
<dbReference type="Proteomes" id="UP001230051">
    <property type="component" value="Unassembled WGS sequence"/>
</dbReference>
<dbReference type="SUPFAM" id="SSF49764">
    <property type="entry name" value="HSP20-like chaperones"/>
    <property type="match status" value="1"/>
</dbReference>
<gene>
    <name evidence="6" type="primary">hspb11</name>
    <name evidence="6" type="ORF">AOXY_G2742</name>
</gene>
<comment type="caution">
    <text evidence="6">The sequence shown here is derived from an EMBL/GenBank/DDBJ whole genome shotgun (WGS) entry which is preliminary data.</text>
</comment>
<dbReference type="GO" id="GO:0005634">
    <property type="term" value="C:nucleus"/>
    <property type="evidence" value="ECO:0007669"/>
    <property type="project" value="TreeGrafter"/>
</dbReference>
<keyword evidence="7" id="KW-1185">Reference proteome</keyword>
<dbReference type="Gene3D" id="2.60.40.790">
    <property type="match status" value="1"/>
</dbReference>
<dbReference type="GO" id="GO:0042026">
    <property type="term" value="P:protein refolding"/>
    <property type="evidence" value="ECO:0007669"/>
    <property type="project" value="TreeGrafter"/>
</dbReference>
<keyword evidence="1 6" id="KW-0346">Stress response</keyword>
<evidence type="ECO:0000313" key="7">
    <source>
        <dbReference type="Proteomes" id="UP001230051"/>
    </source>
</evidence>
<dbReference type="PROSITE" id="PS01031">
    <property type="entry name" value="SHSP"/>
    <property type="match status" value="1"/>
</dbReference>
<dbReference type="EMBL" id="JAGXEW010000002">
    <property type="protein sequence ID" value="KAK1175102.1"/>
    <property type="molecule type" value="Genomic_DNA"/>
</dbReference>
<accession>A0AAD8GIU1</accession>
<dbReference type="InterPro" id="IPR002068">
    <property type="entry name" value="A-crystallin/Hsp20_dom"/>
</dbReference>
<dbReference type="GO" id="GO:0005737">
    <property type="term" value="C:cytoplasm"/>
    <property type="evidence" value="ECO:0007669"/>
    <property type="project" value="TreeGrafter"/>
</dbReference>
<organism evidence="6 7">
    <name type="scientific">Acipenser oxyrinchus oxyrinchus</name>
    <dbReference type="NCBI Taxonomy" id="40147"/>
    <lineage>
        <taxon>Eukaryota</taxon>
        <taxon>Metazoa</taxon>
        <taxon>Chordata</taxon>
        <taxon>Craniata</taxon>
        <taxon>Vertebrata</taxon>
        <taxon>Euteleostomi</taxon>
        <taxon>Actinopterygii</taxon>
        <taxon>Chondrostei</taxon>
        <taxon>Acipenseriformes</taxon>
        <taxon>Acipenseridae</taxon>
        <taxon>Acipenser</taxon>
    </lineage>
</organism>
<evidence type="ECO:0000256" key="1">
    <source>
        <dbReference type="ARBA" id="ARBA00023016"/>
    </source>
</evidence>
<evidence type="ECO:0000256" key="4">
    <source>
        <dbReference type="SAM" id="MobiDB-lite"/>
    </source>
</evidence>
<feature type="domain" description="SHSP" evidence="5">
    <location>
        <begin position="72"/>
        <end position="183"/>
    </location>
</feature>
<dbReference type="AlphaFoldDB" id="A0AAD8GIU1"/>
<dbReference type="InterPro" id="IPR008978">
    <property type="entry name" value="HSP20-like_chaperone"/>
</dbReference>
<dbReference type="PANTHER" id="PTHR45640:SF2">
    <property type="entry name" value="HEAT SHOCK PROTEIN BETA-11-RELATED"/>
    <property type="match status" value="1"/>
</dbReference>
<comment type="similarity">
    <text evidence="2 3">Belongs to the small heat shock protein (HSP20) family.</text>
</comment>
<dbReference type="PANTHER" id="PTHR45640">
    <property type="entry name" value="HEAT SHOCK PROTEIN HSP-12.2-RELATED"/>
    <property type="match status" value="1"/>
</dbReference>
<dbReference type="InterPro" id="IPR001436">
    <property type="entry name" value="Alpha-crystallin/sHSP_animal"/>
</dbReference>
<evidence type="ECO:0000256" key="3">
    <source>
        <dbReference type="RuleBase" id="RU003616"/>
    </source>
</evidence>
<sequence>MLCSPVFQPSLSIPFAFNTPVRSLWPENGPIFIQMENERLREMEELKRIVECIDQVHQVLLKEVMNTDSATELSDSKSPSYKLEKDGNCFCLMLDTKDFLPEELTVKQVGRKLLVSGKHEKKDEARNGSYSYKYQEFRQELELPEDVKPDAVTCSFSNGQLQIEVPSLALPAVTERTVPINTSPAMKTQQERSAEEQE</sequence>